<name>A0A0D8FYI5_9ACTN</name>
<dbReference type="InterPro" id="IPR036397">
    <property type="entry name" value="RNaseH_sf"/>
</dbReference>
<dbReference type="CDD" id="cd09278">
    <property type="entry name" value="RNase_HI_prokaryote_like"/>
    <property type="match status" value="1"/>
</dbReference>
<dbReference type="AlphaFoldDB" id="A0A0D8FYI5"/>
<organism evidence="12 13">
    <name type="scientific">Ferrimicrobium acidiphilum DSM 19497</name>
    <dbReference type="NCBI Taxonomy" id="1121877"/>
    <lineage>
        <taxon>Bacteria</taxon>
        <taxon>Bacillati</taxon>
        <taxon>Actinomycetota</taxon>
        <taxon>Acidimicrobiia</taxon>
        <taxon>Acidimicrobiales</taxon>
        <taxon>Acidimicrobiaceae</taxon>
        <taxon>Ferrimicrobium</taxon>
    </lineage>
</organism>
<keyword evidence="6" id="KW-0540">Nuclease</keyword>
<evidence type="ECO:0000313" key="12">
    <source>
        <dbReference type="EMBL" id="KJE78119.1"/>
    </source>
</evidence>
<dbReference type="InterPro" id="IPR022892">
    <property type="entry name" value="RNaseHI"/>
</dbReference>
<evidence type="ECO:0000256" key="4">
    <source>
        <dbReference type="ARBA" id="ARBA00011245"/>
    </source>
</evidence>
<evidence type="ECO:0000259" key="11">
    <source>
        <dbReference type="PROSITE" id="PS50879"/>
    </source>
</evidence>
<reference evidence="12 13" key="1">
    <citation type="submission" date="2015-01" db="EMBL/GenBank/DDBJ databases">
        <title>Draft genome of the acidophilic iron oxidizer Ferrimicrobium acidiphilum strain T23.</title>
        <authorList>
            <person name="Poehlein A."/>
            <person name="Eisen S."/>
            <person name="Schloemann M."/>
            <person name="Johnson B.D."/>
            <person name="Daniel R."/>
            <person name="Muehling M."/>
        </authorList>
    </citation>
    <scope>NUCLEOTIDE SEQUENCE [LARGE SCALE GENOMIC DNA]</scope>
    <source>
        <strain evidence="12 13">T23</strain>
    </source>
</reference>
<dbReference type="PROSITE" id="PS50879">
    <property type="entry name" value="RNASE_H_1"/>
    <property type="match status" value="1"/>
</dbReference>
<dbReference type="PATRIC" id="fig|1121877.4.peg.118"/>
<dbReference type="GO" id="GO:0043137">
    <property type="term" value="P:DNA replication, removal of RNA primer"/>
    <property type="evidence" value="ECO:0007669"/>
    <property type="project" value="TreeGrafter"/>
</dbReference>
<keyword evidence="10" id="KW-0460">Magnesium</keyword>
<evidence type="ECO:0000256" key="6">
    <source>
        <dbReference type="ARBA" id="ARBA00022722"/>
    </source>
</evidence>
<keyword evidence="9 12" id="KW-0378">Hydrolase</keyword>
<dbReference type="Pfam" id="PF00075">
    <property type="entry name" value="RNase_H"/>
    <property type="match status" value="1"/>
</dbReference>
<comment type="cofactor">
    <cofactor evidence="2">
        <name>Mg(2+)</name>
        <dbReference type="ChEBI" id="CHEBI:18420"/>
    </cofactor>
</comment>
<dbReference type="InterPro" id="IPR002156">
    <property type="entry name" value="RNaseH_domain"/>
</dbReference>
<dbReference type="GO" id="GO:0046872">
    <property type="term" value="F:metal ion binding"/>
    <property type="evidence" value="ECO:0007669"/>
    <property type="project" value="UniProtKB-KW"/>
</dbReference>
<evidence type="ECO:0000313" key="13">
    <source>
        <dbReference type="Proteomes" id="UP000032336"/>
    </source>
</evidence>
<keyword evidence="8" id="KW-0255">Endonuclease</keyword>
<comment type="catalytic activity">
    <reaction evidence="1">
        <text>Endonucleolytic cleavage to 5'-phosphomonoester.</text>
        <dbReference type="EC" id="3.1.26.4"/>
    </reaction>
</comment>
<proteinExistence type="inferred from homology"/>
<evidence type="ECO:0000256" key="1">
    <source>
        <dbReference type="ARBA" id="ARBA00000077"/>
    </source>
</evidence>
<evidence type="ECO:0000256" key="10">
    <source>
        <dbReference type="ARBA" id="ARBA00022842"/>
    </source>
</evidence>
<feature type="domain" description="RNase H type-1" evidence="11">
    <location>
        <begin position="1"/>
        <end position="103"/>
    </location>
</feature>
<keyword evidence="13" id="KW-1185">Reference proteome</keyword>
<evidence type="ECO:0000256" key="9">
    <source>
        <dbReference type="ARBA" id="ARBA00022801"/>
    </source>
</evidence>
<evidence type="ECO:0000256" key="2">
    <source>
        <dbReference type="ARBA" id="ARBA00001946"/>
    </source>
</evidence>
<protein>
    <recommendedName>
        <fullName evidence="5">ribonuclease H</fullName>
        <ecNumber evidence="5">3.1.26.4</ecNumber>
    </recommendedName>
</protein>
<dbReference type="Gene3D" id="3.30.420.10">
    <property type="entry name" value="Ribonuclease H-like superfamily/Ribonuclease H"/>
    <property type="match status" value="1"/>
</dbReference>
<dbReference type="InterPro" id="IPR050092">
    <property type="entry name" value="RNase_H"/>
</dbReference>
<dbReference type="EMBL" id="JXUW01000001">
    <property type="protein sequence ID" value="KJE78119.1"/>
    <property type="molecule type" value="Genomic_DNA"/>
</dbReference>
<dbReference type="STRING" id="1121877.FEAC_01110"/>
<dbReference type="Proteomes" id="UP000032336">
    <property type="component" value="Unassembled WGS sequence"/>
</dbReference>
<gene>
    <name evidence="12" type="primary">rnhA</name>
    <name evidence="12" type="ORF">FEAC_01110</name>
</gene>
<dbReference type="eggNOG" id="COG0328">
    <property type="taxonomic scope" value="Bacteria"/>
</dbReference>
<dbReference type="GO" id="GO:0004523">
    <property type="term" value="F:RNA-DNA hybrid ribonuclease activity"/>
    <property type="evidence" value="ECO:0007669"/>
    <property type="project" value="UniProtKB-EC"/>
</dbReference>
<keyword evidence="7" id="KW-0479">Metal-binding</keyword>
<dbReference type="SUPFAM" id="SSF53098">
    <property type="entry name" value="Ribonuclease H-like"/>
    <property type="match status" value="1"/>
</dbReference>
<comment type="caution">
    <text evidence="12">The sequence shown here is derived from an EMBL/GenBank/DDBJ whole genome shotgun (WGS) entry which is preliminary data.</text>
</comment>
<dbReference type="PANTHER" id="PTHR10642:SF26">
    <property type="entry name" value="RIBONUCLEASE H1"/>
    <property type="match status" value="1"/>
</dbReference>
<dbReference type="InterPro" id="IPR012337">
    <property type="entry name" value="RNaseH-like_sf"/>
</dbReference>
<evidence type="ECO:0000256" key="3">
    <source>
        <dbReference type="ARBA" id="ARBA00005300"/>
    </source>
</evidence>
<dbReference type="GO" id="GO:0003676">
    <property type="term" value="F:nucleic acid binding"/>
    <property type="evidence" value="ECO:0007669"/>
    <property type="project" value="InterPro"/>
</dbReference>
<comment type="subunit">
    <text evidence="4">Monomer.</text>
</comment>
<evidence type="ECO:0000256" key="7">
    <source>
        <dbReference type="ARBA" id="ARBA00022723"/>
    </source>
</evidence>
<accession>A0A0D8FYI5</accession>
<dbReference type="EC" id="3.1.26.4" evidence="5"/>
<dbReference type="PANTHER" id="PTHR10642">
    <property type="entry name" value="RIBONUCLEASE H1"/>
    <property type="match status" value="1"/>
</dbReference>
<evidence type="ECO:0000256" key="5">
    <source>
        <dbReference type="ARBA" id="ARBA00012180"/>
    </source>
</evidence>
<evidence type="ECO:0000256" key="8">
    <source>
        <dbReference type="ARBA" id="ARBA00022759"/>
    </source>
</evidence>
<sequence>MTTNQRMELLAVLQALVSHQGDLNIRSDSTYVVNCFRQGWWKKWEANGFRTSKGDPVANTDLWRPLLDQALHTGRQVIFEWVKGHSTDPHNNRVDVLAQEAARQF</sequence>
<comment type="similarity">
    <text evidence="3">Belongs to the RNase H family.</text>
</comment>